<keyword evidence="5" id="KW-1185">Reference proteome</keyword>
<dbReference type="Proteomes" id="UP001630969">
    <property type="component" value="Unassembled WGS sequence"/>
</dbReference>
<name>A0ABW9GQV9_9GAMM</name>
<dbReference type="PROSITE" id="PS50894">
    <property type="entry name" value="HPT"/>
    <property type="match status" value="1"/>
</dbReference>
<evidence type="ECO:0000256" key="2">
    <source>
        <dbReference type="PROSITE-ProRule" id="PRU00110"/>
    </source>
</evidence>
<reference evidence="4 5" key="1">
    <citation type="submission" date="2024-09" db="EMBL/GenBank/DDBJ databases">
        <title>Aeromonas strains Genome sequencing and assembly.</title>
        <authorList>
            <person name="Hu X."/>
            <person name="Tang B."/>
        </authorList>
    </citation>
    <scope>NUCLEOTIDE SEQUENCE [LARGE SCALE GENOMIC DNA]</scope>
    <source>
        <strain evidence="4 5">NB23SCDHY001</strain>
    </source>
</reference>
<evidence type="ECO:0000313" key="5">
    <source>
        <dbReference type="Proteomes" id="UP001630969"/>
    </source>
</evidence>
<dbReference type="Pfam" id="PF01627">
    <property type="entry name" value="Hpt"/>
    <property type="match status" value="1"/>
</dbReference>
<comment type="caution">
    <text evidence="4">The sequence shown here is derived from an EMBL/GenBank/DDBJ whole genome shotgun (WGS) entry which is preliminary data.</text>
</comment>
<sequence>MTLLDEAVLAQLAEDIGEEMMPVVIEVFIEEVGEQLAQLPPLFEQAQWHSLGRLAHSLKSSCASYGARQSLQQVIALEQACKRQDSAESGLLIGQLQQSLPQVFTQLHDYCHPPA</sequence>
<dbReference type="InterPro" id="IPR036641">
    <property type="entry name" value="HPT_dom_sf"/>
</dbReference>
<protein>
    <submittedName>
        <fullName evidence="4">Hpt domain-containing protein</fullName>
    </submittedName>
</protein>
<dbReference type="SUPFAM" id="SSF47226">
    <property type="entry name" value="Histidine-containing phosphotransfer domain, HPT domain"/>
    <property type="match status" value="1"/>
</dbReference>
<organism evidence="4 5">
    <name type="scientific">Aeromonas bivalvium</name>
    <dbReference type="NCBI Taxonomy" id="440079"/>
    <lineage>
        <taxon>Bacteria</taxon>
        <taxon>Pseudomonadati</taxon>
        <taxon>Pseudomonadota</taxon>
        <taxon>Gammaproteobacteria</taxon>
        <taxon>Aeromonadales</taxon>
        <taxon>Aeromonadaceae</taxon>
        <taxon>Aeromonas</taxon>
    </lineage>
</organism>
<evidence type="ECO:0000256" key="1">
    <source>
        <dbReference type="ARBA" id="ARBA00023012"/>
    </source>
</evidence>
<feature type="domain" description="HPt" evidence="3">
    <location>
        <begin position="17"/>
        <end position="110"/>
    </location>
</feature>
<dbReference type="InterPro" id="IPR008207">
    <property type="entry name" value="Sig_transdc_His_kin_Hpt_dom"/>
</dbReference>
<dbReference type="CDD" id="cd00088">
    <property type="entry name" value="HPT"/>
    <property type="match status" value="1"/>
</dbReference>
<dbReference type="EMBL" id="JBGXBU010000004">
    <property type="protein sequence ID" value="MFM4893536.1"/>
    <property type="molecule type" value="Genomic_DNA"/>
</dbReference>
<gene>
    <name evidence="4" type="ORF">ACEUDJ_11745</name>
</gene>
<keyword evidence="1" id="KW-0902">Two-component regulatory system</keyword>
<dbReference type="RefSeq" id="WP_408790312.1">
    <property type="nucleotide sequence ID" value="NZ_JBGXBU010000004.1"/>
</dbReference>
<evidence type="ECO:0000313" key="4">
    <source>
        <dbReference type="EMBL" id="MFM4893536.1"/>
    </source>
</evidence>
<evidence type="ECO:0000259" key="3">
    <source>
        <dbReference type="PROSITE" id="PS50894"/>
    </source>
</evidence>
<dbReference type="Gene3D" id="1.20.120.160">
    <property type="entry name" value="HPT domain"/>
    <property type="match status" value="1"/>
</dbReference>
<feature type="modified residue" description="Phosphohistidine" evidence="2">
    <location>
        <position position="56"/>
    </location>
</feature>
<dbReference type="GeneID" id="97220782"/>
<keyword evidence="2" id="KW-0597">Phosphoprotein</keyword>
<proteinExistence type="predicted"/>
<accession>A0ABW9GQV9</accession>